<protein>
    <submittedName>
        <fullName evidence="6">GAF domain-containing protein</fullName>
    </submittedName>
</protein>
<dbReference type="EMBL" id="FOWE01000006">
    <property type="protein sequence ID" value="SFO32536.1"/>
    <property type="molecule type" value="Genomic_DNA"/>
</dbReference>
<keyword evidence="7" id="KW-1185">Reference proteome</keyword>
<evidence type="ECO:0000256" key="2">
    <source>
        <dbReference type="ARBA" id="ARBA00022777"/>
    </source>
</evidence>
<dbReference type="InterPro" id="IPR036388">
    <property type="entry name" value="WH-like_DNA-bd_sf"/>
</dbReference>
<organism evidence="6 7">
    <name type="scientific">Geodermatophilus obscurus</name>
    <dbReference type="NCBI Taxonomy" id="1861"/>
    <lineage>
        <taxon>Bacteria</taxon>
        <taxon>Bacillati</taxon>
        <taxon>Actinomycetota</taxon>
        <taxon>Actinomycetes</taxon>
        <taxon>Geodermatophilales</taxon>
        <taxon>Geodermatophilaceae</taxon>
        <taxon>Geodermatophilus</taxon>
    </lineage>
</organism>
<dbReference type="InterPro" id="IPR005561">
    <property type="entry name" value="ANTAR"/>
</dbReference>
<accession>A0A1I5G9B1</accession>
<dbReference type="Proteomes" id="UP000183642">
    <property type="component" value="Unassembled WGS sequence"/>
</dbReference>
<proteinExistence type="predicted"/>
<dbReference type="SMART" id="SM01012">
    <property type="entry name" value="ANTAR"/>
    <property type="match status" value="1"/>
</dbReference>
<dbReference type="PROSITE" id="PS50921">
    <property type="entry name" value="ANTAR"/>
    <property type="match status" value="1"/>
</dbReference>
<evidence type="ECO:0000313" key="6">
    <source>
        <dbReference type="EMBL" id="SFO32536.1"/>
    </source>
</evidence>
<keyword evidence="3" id="KW-0805">Transcription regulation</keyword>
<evidence type="ECO:0000259" key="5">
    <source>
        <dbReference type="PROSITE" id="PS50921"/>
    </source>
</evidence>
<sequence>MARDQTSSPPPAVRALERLGALSLRRVSMDELLQTIADLAKTVMPGSPEASVTLLVRDRPSTVASTGQLATDLDESQYERGHGPCLHAARTGELIEIADTRTDSRWPDYLPRAAEHGNLSSLSIPLAVDEDEQVSGALNIYAREPHAFDEDSRTAATRFGSYATVAAGDLHAYRSARDRADDLQAALETRGVIDQAKGILMDRHKLTADQAFQVLAQMSMKANRKLHAIADDLAHTGESPSGNWFSGTR</sequence>
<dbReference type="Gene3D" id="1.10.10.10">
    <property type="entry name" value="Winged helix-like DNA-binding domain superfamily/Winged helix DNA-binding domain"/>
    <property type="match status" value="1"/>
</dbReference>
<dbReference type="Gene3D" id="3.30.450.40">
    <property type="match status" value="1"/>
</dbReference>
<keyword evidence="2" id="KW-0418">Kinase</keyword>
<dbReference type="InterPro" id="IPR003018">
    <property type="entry name" value="GAF"/>
</dbReference>
<dbReference type="Pfam" id="PF13185">
    <property type="entry name" value="GAF_2"/>
    <property type="match status" value="1"/>
</dbReference>
<dbReference type="PIRSF" id="PIRSF036625">
    <property type="entry name" value="GAF_ANTAR"/>
    <property type="match status" value="1"/>
</dbReference>
<dbReference type="GO" id="GO:0016301">
    <property type="term" value="F:kinase activity"/>
    <property type="evidence" value="ECO:0007669"/>
    <property type="project" value="UniProtKB-KW"/>
</dbReference>
<evidence type="ECO:0000256" key="4">
    <source>
        <dbReference type="ARBA" id="ARBA00023163"/>
    </source>
</evidence>
<dbReference type="InterPro" id="IPR012074">
    <property type="entry name" value="GAF_ANTAR"/>
</dbReference>
<feature type="domain" description="ANTAR" evidence="5">
    <location>
        <begin position="173"/>
        <end position="234"/>
    </location>
</feature>
<dbReference type="SUPFAM" id="SSF55781">
    <property type="entry name" value="GAF domain-like"/>
    <property type="match status" value="1"/>
</dbReference>
<dbReference type="Pfam" id="PF03861">
    <property type="entry name" value="ANTAR"/>
    <property type="match status" value="1"/>
</dbReference>
<keyword evidence="1" id="KW-0808">Transferase</keyword>
<dbReference type="RefSeq" id="WP_075014009.1">
    <property type="nucleotide sequence ID" value="NZ_FOWE01000006.1"/>
</dbReference>
<name>A0A1I5G9B1_9ACTN</name>
<evidence type="ECO:0000313" key="7">
    <source>
        <dbReference type="Proteomes" id="UP000183642"/>
    </source>
</evidence>
<dbReference type="AlphaFoldDB" id="A0A1I5G9B1"/>
<evidence type="ECO:0000256" key="3">
    <source>
        <dbReference type="ARBA" id="ARBA00023015"/>
    </source>
</evidence>
<gene>
    <name evidence="6" type="ORF">SAMN05660359_02669</name>
</gene>
<dbReference type="InterPro" id="IPR029016">
    <property type="entry name" value="GAF-like_dom_sf"/>
</dbReference>
<dbReference type="InterPro" id="IPR011006">
    <property type="entry name" value="CheY-like_superfamily"/>
</dbReference>
<dbReference type="SUPFAM" id="SSF52172">
    <property type="entry name" value="CheY-like"/>
    <property type="match status" value="1"/>
</dbReference>
<evidence type="ECO:0000256" key="1">
    <source>
        <dbReference type="ARBA" id="ARBA00022679"/>
    </source>
</evidence>
<dbReference type="SMART" id="SM00065">
    <property type="entry name" value="GAF"/>
    <property type="match status" value="1"/>
</dbReference>
<keyword evidence="4" id="KW-0804">Transcription</keyword>
<reference evidence="7" key="1">
    <citation type="submission" date="2016-10" db="EMBL/GenBank/DDBJ databases">
        <authorList>
            <person name="Varghese N."/>
            <person name="Submissions S."/>
        </authorList>
    </citation>
    <scope>NUCLEOTIDE SEQUENCE [LARGE SCALE GENOMIC DNA]</scope>
    <source>
        <strain evidence="7">DSM 43161</strain>
    </source>
</reference>
<dbReference type="GO" id="GO:0003723">
    <property type="term" value="F:RNA binding"/>
    <property type="evidence" value="ECO:0007669"/>
    <property type="project" value="InterPro"/>
</dbReference>